<dbReference type="FunFam" id="1.10.8.60:FF:000115">
    <property type="entry name" value="N-ethylmaleimide-sensitive fusion protein, putative"/>
    <property type="match status" value="1"/>
</dbReference>
<dbReference type="InterPro" id="IPR003959">
    <property type="entry name" value="ATPase_AAA_core"/>
</dbReference>
<evidence type="ECO:0000313" key="8">
    <source>
        <dbReference type="EMBL" id="CAI2359113.1"/>
    </source>
</evidence>
<dbReference type="SMART" id="SM00382">
    <property type="entry name" value="AAA"/>
    <property type="match status" value="2"/>
</dbReference>
<dbReference type="EC" id="3.6.4.6" evidence="6"/>
<comment type="caution">
    <text evidence="8">The sequence shown here is derived from an EMBL/GenBank/DDBJ whole genome shotgun (WGS) entry which is preliminary data.</text>
</comment>
<gene>
    <name evidence="8" type="ORF">ECRASSUSDP1_LOCUS398</name>
</gene>
<dbReference type="GO" id="GO:0043001">
    <property type="term" value="P:Golgi to plasma membrane protein transport"/>
    <property type="evidence" value="ECO:0007669"/>
    <property type="project" value="TreeGrafter"/>
</dbReference>
<protein>
    <recommendedName>
        <fullName evidence="6">Vesicle-fusing ATPase</fullName>
        <ecNumber evidence="6">3.6.4.6</ecNumber>
    </recommendedName>
</protein>
<reference evidence="8" key="1">
    <citation type="submission" date="2023-07" db="EMBL/GenBank/DDBJ databases">
        <authorList>
            <consortium name="AG Swart"/>
            <person name="Singh M."/>
            <person name="Singh A."/>
            <person name="Seah K."/>
            <person name="Emmerich C."/>
        </authorList>
    </citation>
    <scope>NUCLEOTIDE SEQUENCE</scope>
    <source>
        <strain evidence="8">DP1</strain>
    </source>
</reference>
<evidence type="ECO:0000256" key="2">
    <source>
        <dbReference type="ARBA" id="ARBA00022448"/>
    </source>
</evidence>
<dbReference type="AlphaFoldDB" id="A0AAD1X0Z4"/>
<evidence type="ECO:0000256" key="1">
    <source>
        <dbReference type="ARBA" id="ARBA00006914"/>
    </source>
</evidence>
<dbReference type="InterPro" id="IPR003593">
    <property type="entry name" value="AAA+_ATPase"/>
</dbReference>
<evidence type="ECO:0000256" key="5">
    <source>
        <dbReference type="ARBA" id="ARBA00022927"/>
    </source>
</evidence>
<dbReference type="Proteomes" id="UP001295684">
    <property type="component" value="Unassembled WGS sequence"/>
</dbReference>
<keyword evidence="2 6" id="KW-0813">Transport</keyword>
<keyword evidence="9" id="KW-1185">Reference proteome</keyword>
<dbReference type="PANTHER" id="PTHR23078:SF3">
    <property type="entry name" value="VESICLE-FUSING ATPASE"/>
    <property type="match status" value="1"/>
</dbReference>
<dbReference type="FunFam" id="3.40.50.300:FF:000154">
    <property type="entry name" value="Vesicle-fusing ATPase 1"/>
    <property type="match status" value="1"/>
</dbReference>
<dbReference type="InterPro" id="IPR041569">
    <property type="entry name" value="AAA_lid_3"/>
</dbReference>
<proteinExistence type="inferred from homology"/>
<comment type="cofactor">
    <cofactor evidence="6">
        <name>Mg(2+)</name>
        <dbReference type="ChEBI" id="CHEBI:18420"/>
    </cofactor>
    <text evidence="6">Binds 1 Mg(2+) ion per subunit.</text>
</comment>
<evidence type="ECO:0000256" key="4">
    <source>
        <dbReference type="ARBA" id="ARBA00022840"/>
    </source>
</evidence>
<dbReference type="GO" id="GO:0006891">
    <property type="term" value="P:intra-Golgi vesicle-mediated transport"/>
    <property type="evidence" value="ECO:0007669"/>
    <property type="project" value="TreeGrafter"/>
</dbReference>
<dbReference type="PANTHER" id="PTHR23078">
    <property type="entry name" value="VESICULAR-FUSION PROTEIN NSF"/>
    <property type="match status" value="1"/>
</dbReference>
<evidence type="ECO:0000259" key="7">
    <source>
        <dbReference type="SMART" id="SM00382"/>
    </source>
</evidence>
<dbReference type="FunFam" id="3.40.50.300:FF:000166">
    <property type="entry name" value="vesicle-fusing ATPase isoform X1"/>
    <property type="match status" value="1"/>
</dbReference>
<evidence type="ECO:0000256" key="3">
    <source>
        <dbReference type="ARBA" id="ARBA00022741"/>
    </source>
</evidence>
<dbReference type="GO" id="GO:0005524">
    <property type="term" value="F:ATP binding"/>
    <property type="evidence" value="ECO:0007669"/>
    <property type="project" value="UniProtKB-UniRule"/>
</dbReference>
<keyword evidence="5 6" id="KW-0653">Protein transport</keyword>
<keyword evidence="6" id="KW-0460">Magnesium</keyword>
<dbReference type="SUPFAM" id="SSF52540">
    <property type="entry name" value="P-loop containing nucleoside triphosphate hydrolases"/>
    <property type="match status" value="2"/>
</dbReference>
<dbReference type="GO" id="GO:0016887">
    <property type="term" value="F:ATP hydrolysis activity"/>
    <property type="evidence" value="ECO:0007669"/>
    <property type="project" value="InterPro"/>
</dbReference>
<dbReference type="InterPro" id="IPR003960">
    <property type="entry name" value="ATPase_AAA_CS"/>
</dbReference>
<comment type="similarity">
    <text evidence="1 6">Belongs to the AAA ATPase family.</text>
</comment>
<keyword evidence="3 6" id="KW-0547">Nucleotide-binding</keyword>
<accession>A0AAD1X0Z4</accession>
<sequence>MAELVSTGLPSNEHAFRNIIYLSPGIFNMFQTQLGVTGTSDQIDVKIKNYIIRAELLADGSVDDIHFGVSGPYREMFGISKMDAVFTEPIRVKKTKLLSHCDCEVDIIQLGSKLKGQTFDMKESELEKIFRKGTKDLILNKHQIFLLKAPDMILKCTVNKIQFVQIGEKVVKGGYGFVESETEFSFKPSLTTSKVMKIKSDKLKEKEIFKKDFNFQEMGIGGLDKEFEEIFRRAFNSRRYPQVVLDKYGIKHVKGMLLYGPPGTGKTLIAREIAKALDCEEPKIVNGPEIFDKYVGGSEEKMREIFKEAEEDQAKNADESQLHIIIFDEIDAVCRPRGSVSSGTGVHESVVNQFLAKLDGVDSLDNILVIGMTNRKDMIDEAVLRPGRLEIHKEIGLPDHFGRLQIFEIHTRSIKKNQLLGEDVDFEYLAEFTKNYTGAEIMSVCRNAIQYTLFRDIDAKNIGKLDLKNIMNRKVSMEDFKMSLEEIKPQFGVDQSGFDNRLSGGFIDYGAGFNTLHEDCKALVENLKNSETTSLLSVLLSGERGAGKTAFAAKIAMESGFPFVKMITPEDFVGYSEAGKLAKITKIFDDAYKSPLSLIVLDDIERLIEFIHIGPRFSNHILQALLVLVKKKPSNKDRKLFIIGTTSIKSILSELDLVDGFNVNIKLPLLKEKEEIVEVLNSISDDEATNQDIATACPNIPIKELILIAEMAIQKGGGVLSTDIFLECYETTR</sequence>
<evidence type="ECO:0000313" key="9">
    <source>
        <dbReference type="Proteomes" id="UP001295684"/>
    </source>
</evidence>
<keyword evidence="6" id="KW-0479">Metal-binding</keyword>
<name>A0AAD1X0Z4_EUPCR</name>
<dbReference type="GO" id="GO:0005795">
    <property type="term" value="C:Golgi stack"/>
    <property type="evidence" value="ECO:0007669"/>
    <property type="project" value="TreeGrafter"/>
</dbReference>
<dbReference type="GO" id="GO:0035494">
    <property type="term" value="P:SNARE complex disassembly"/>
    <property type="evidence" value="ECO:0007669"/>
    <property type="project" value="InterPro"/>
</dbReference>
<dbReference type="Pfam" id="PF00004">
    <property type="entry name" value="AAA"/>
    <property type="match status" value="2"/>
</dbReference>
<dbReference type="EMBL" id="CAMPGE010000368">
    <property type="protein sequence ID" value="CAI2359113.1"/>
    <property type="molecule type" value="Genomic_DNA"/>
</dbReference>
<dbReference type="GO" id="GO:0046872">
    <property type="term" value="F:metal ion binding"/>
    <property type="evidence" value="ECO:0007669"/>
    <property type="project" value="UniProtKB-UniRule"/>
</dbReference>
<dbReference type="Pfam" id="PF17862">
    <property type="entry name" value="AAA_lid_3"/>
    <property type="match status" value="1"/>
</dbReference>
<dbReference type="Gene3D" id="1.10.8.60">
    <property type="match status" value="1"/>
</dbReference>
<feature type="domain" description="AAA+ ATPase" evidence="7">
    <location>
        <begin position="252"/>
        <end position="399"/>
    </location>
</feature>
<dbReference type="InterPro" id="IPR039812">
    <property type="entry name" value="Vesicle-fus_ATPase"/>
</dbReference>
<organism evidence="8 9">
    <name type="scientific">Euplotes crassus</name>
    <dbReference type="NCBI Taxonomy" id="5936"/>
    <lineage>
        <taxon>Eukaryota</taxon>
        <taxon>Sar</taxon>
        <taxon>Alveolata</taxon>
        <taxon>Ciliophora</taxon>
        <taxon>Intramacronucleata</taxon>
        <taxon>Spirotrichea</taxon>
        <taxon>Hypotrichia</taxon>
        <taxon>Euplotida</taxon>
        <taxon>Euplotidae</taxon>
        <taxon>Moneuplotes</taxon>
    </lineage>
</organism>
<keyword evidence="6" id="KW-0378">Hydrolase</keyword>
<comment type="function">
    <text evidence="6">Required for vesicle-mediated transport. Catalyzes the fusion of transport vesicles within the Golgi cisternae. Is also required for transport from the endoplasmic reticulum to the Golgi stack. Seems to function as a fusion protein required for the delivery of cargo proteins to all compartments of the Golgi stack independent of vesicle origin.</text>
</comment>
<dbReference type="InterPro" id="IPR027417">
    <property type="entry name" value="P-loop_NTPase"/>
</dbReference>
<evidence type="ECO:0000256" key="6">
    <source>
        <dbReference type="RuleBase" id="RU367045"/>
    </source>
</evidence>
<keyword evidence="4 6" id="KW-0067">ATP-binding</keyword>
<dbReference type="PROSITE" id="PS00674">
    <property type="entry name" value="AAA"/>
    <property type="match status" value="1"/>
</dbReference>
<comment type="catalytic activity">
    <reaction evidence="6">
        <text>ATP + H2O = ADP + phosphate + H(+)</text>
        <dbReference type="Rhea" id="RHEA:13065"/>
        <dbReference type="ChEBI" id="CHEBI:15377"/>
        <dbReference type="ChEBI" id="CHEBI:15378"/>
        <dbReference type="ChEBI" id="CHEBI:30616"/>
        <dbReference type="ChEBI" id="CHEBI:43474"/>
        <dbReference type="ChEBI" id="CHEBI:456216"/>
        <dbReference type="EC" id="3.6.4.6"/>
    </reaction>
</comment>
<feature type="domain" description="AAA+ ATPase" evidence="7">
    <location>
        <begin position="534"/>
        <end position="671"/>
    </location>
</feature>
<dbReference type="Gene3D" id="3.40.50.300">
    <property type="entry name" value="P-loop containing nucleotide triphosphate hydrolases"/>
    <property type="match status" value="2"/>
</dbReference>
<keyword evidence="6" id="KW-0963">Cytoplasm</keyword>
<comment type="subcellular location">
    <subcellularLocation>
        <location evidence="6">Cytoplasm</location>
    </subcellularLocation>
</comment>
<keyword evidence="6" id="KW-0931">ER-Golgi transport</keyword>